<comment type="caution">
    <text evidence="2">The sequence shown here is derived from an EMBL/GenBank/DDBJ whole genome shotgun (WGS) entry which is preliminary data.</text>
</comment>
<sequence length="120" mass="13098">MRIVPKGGHLEQTDQTLIRAAARELTEETGVDLARIAVVSQNPVYIEFGRVPPRPAIAEPEHFHLDLGYCFTTAHADIGSIQESQVTSAAWYSLSIAERLVGPRIARCRGGNDAASRNDT</sequence>
<name>A0A366D734_9NOCA</name>
<dbReference type="EMBL" id="QNRE01000015">
    <property type="protein sequence ID" value="RBO85299.1"/>
    <property type="molecule type" value="Genomic_DNA"/>
</dbReference>
<organism evidence="2 3">
    <name type="scientific">Nocardia puris</name>
    <dbReference type="NCBI Taxonomy" id="208602"/>
    <lineage>
        <taxon>Bacteria</taxon>
        <taxon>Bacillati</taxon>
        <taxon>Actinomycetota</taxon>
        <taxon>Actinomycetes</taxon>
        <taxon>Mycobacteriales</taxon>
        <taxon>Nocardiaceae</taxon>
        <taxon>Nocardia</taxon>
    </lineage>
</organism>
<dbReference type="InterPro" id="IPR000086">
    <property type="entry name" value="NUDIX_hydrolase_dom"/>
</dbReference>
<dbReference type="RefSeq" id="WP_084537618.1">
    <property type="nucleotide sequence ID" value="NZ_JADLRS010000034.1"/>
</dbReference>
<dbReference type="STRING" id="1210090.GCA_001613185_03049"/>
<dbReference type="Pfam" id="PF00293">
    <property type="entry name" value="NUDIX"/>
    <property type="match status" value="1"/>
</dbReference>
<dbReference type="Gene3D" id="3.90.79.10">
    <property type="entry name" value="Nucleoside Triphosphate Pyrophosphohydrolase"/>
    <property type="match status" value="1"/>
</dbReference>
<evidence type="ECO:0000313" key="3">
    <source>
        <dbReference type="Proteomes" id="UP000252586"/>
    </source>
</evidence>
<dbReference type="OrthoDB" id="21568at2"/>
<accession>A0A366D734</accession>
<dbReference type="SUPFAM" id="SSF55811">
    <property type="entry name" value="Nudix"/>
    <property type="match status" value="1"/>
</dbReference>
<keyword evidence="3" id="KW-1185">Reference proteome</keyword>
<dbReference type="InterPro" id="IPR015797">
    <property type="entry name" value="NUDIX_hydrolase-like_dom_sf"/>
</dbReference>
<feature type="domain" description="Nudix hydrolase" evidence="1">
    <location>
        <begin position="7"/>
        <end position="97"/>
    </location>
</feature>
<dbReference type="Proteomes" id="UP000252586">
    <property type="component" value="Unassembled WGS sequence"/>
</dbReference>
<proteinExistence type="predicted"/>
<protein>
    <submittedName>
        <fullName evidence="2">NUDIX domain-containing protein</fullName>
    </submittedName>
</protein>
<gene>
    <name evidence="2" type="ORF">DFR74_115147</name>
</gene>
<evidence type="ECO:0000259" key="1">
    <source>
        <dbReference type="Pfam" id="PF00293"/>
    </source>
</evidence>
<evidence type="ECO:0000313" key="2">
    <source>
        <dbReference type="EMBL" id="RBO85299.1"/>
    </source>
</evidence>
<reference evidence="2 3" key="1">
    <citation type="submission" date="2018-06" db="EMBL/GenBank/DDBJ databases">
        <title>Genomic Encyclopedia of Type Strains, Phase IV (KMG-IV): sequencing the most valuable type-strain genomes for metagenomic binning, comparative biology and taxonomic classification.</title>
        <authorList>
            <person name="Goeker M."/>
        </authorList>
    </citation>
    <scope>NUCLEOTIDE SEQUENCE [LARGE SCALE GENOMIC DNA]</scope>
    <source>
        <strain evidence="2 3">DSM 44599</strain>
    </source>
</reference>
<dbReference type="AlphaFoldDB" id="A0A366D734"/>